<sequence>MISPSASQTASGAAPESVSPDPGGPTGTTPTGPTRSGSSTRVINLLLNNVVWLLLIVFAIIANVINPFFLTIPNLQNILVQATSLAALALALAVTLLLGEIDLSVVGILGVSGAVGAVLVQHGVPGGLAILVVLALGALIGLVNGFCISYLRMNSLIETLAMGLALGGAVLAITRGQTITIDSPAYLWIGQGLIGGWPVMPIALVLLFVIMGVIFSRTRWGRRLYATGGNPRAAYASGINVKRVKLQAFVVSGLLAGVAGWLTTAYLAGVNATVGSNNLLLYAIAAPVIGGVSLFGGRGNIIGMLGGTLLLTVVQVGLQIINISAYYVAIVGGVMIFLAVVVDTVRVRHQEPT</sequence>
<evidence type="ECO:0000256" key="4">
    <source>
        <dbReference type="ARBA" id="ARBA00022519"/>
    </source>
</evidence>
<keyword evidence="5" id="KW-0762">Sugar transport</keyword>
<evidence type="ECO:0000256" key="5">
    <source>
        <dbReference type="ARBA" id="ARBA00022597"/>
    </source>
</evidence>
<keyword evidence="7 12" id="KW-1133">Transmembrane helix</keyword>
<dbReference type="Proteomes" id="UP000199103">
    <property type="component" value="Chromosome I"/>
</dbReference>
<evidence type="ECO:0000256" key="9">
    <source>
        <dbReference type="ARBA" id="ARBA00035611"/>
    </source>
</evidence>
<proteinExistence type="predicted"/>
<evidence type="ECO:0000256" key="8">
    <source>
        <dbReference type="ARBA" id="ARBA00023136"/>
    </source>
</evidence>
<protein>
    <recommendedName>
        <fullName evidence="10">Xylose transport system permease protein XylH</fullName>
    </recommendedName>
</protein>
<name>A0A1H1XM23_9ACTN</name>
<reference evidence="13 14" key="1">
    <citation type="submission" date="2016-10" db="EMBL/GenBank/DDBJ databases">
        <authorList>
            <person name="de Groot N.N."/>
        </authorList>
    </citation>
    <scope>NUCLEOTIDE SEQUENCE [LARGE SCALE GENOMIC DNA]</scope>
    <source>
        <strain evidence="13 14">DSM 21800</strain>
    </source>
</reference>
<feature type="transmembrane region" description="Helical" evidence="12">
    <location>
        <begin position="327"/>
        <end position="345"/>
    </location>
</feature>
<evidence type="ECO:0000313" key="13">
    <source>
        <dbReference type="EMBL" id="SDT09776.1"/>
    </source>
</evidence>
<dbReference type="GO" id="GO:0005886">
    <property type="term" value="C:plasma membrane"/>
    <property type="evidence" value="ECO:0007669"/>
    <property type="project" value="UniProtKB-SubCell"/>
</dbReference>
<dbReference type="AlphaFoldDB" id="A0A1H1XM23"/>
<dbReference type="Pfam" id="PF02653">
    <property type="entry name" value="BPD_transp_2"/>
    <property type="match status" value="1"/>
</dbReference>
<feature type="transmembrane region" description="Helical" evidence="12">
    <location>
        <begin position="248"/>
        <end position="267"/>
    </location>
</feature>
<evidence type="ECO:0000256" key="3">
    <source>
        <dbReference type="ARBA" id="ARBA00022475"/>
    </source>
</evidence>
<comment type="function">
    <text evidence="9">Part of the binding-protein-dependent transport system for D-xylose. Probably responsible for the translocation of the substrate across the membrane.</text>
</comment>
<dbReference type="InterPro" id="IPR001851">
    <property type="entry name" value="ABC_transp_permease"/>
</dbReference>
<dbReference type="GO" id="GO:0022857">
    <property type="term" value="F:transmembrane transporter activity"/>
    <property type="evidence" value="ECO:0007669"/>
    <property type="project" value="InterPro"/>
</dbReference>
<evidence type="ECO:0000256" key="6">
    <source>
        <dbReference type="ARBA" id="ARBA00022692"/>
    </source>
</evidence>
<keyword evidence="4" id="KW-0997">Cell inner membrane</keyword>
<evidence type="ECO:0000256" key="10">
    <source>
        <dbReference type="ARBA" id="ARBA00035686"/>
    </source>
</evidence>
<dbReference type="CDD" id="cd06579">
    <property type="entry name" value="TM_PBP1_transp_AraH_like"/>
    <property type="match status" value="1"/>
</dbReference>
<dbReference type="PANTHER" id="PTHR32196">
    <property type="entry name" value="ABC TRANSPORTER PERMEASE PROTEIN YPHD-RELATED-RELATED"/>
    <property type="match status" value="1"/>
</dbReference>
<organism evidence="13 14">
    <name type="scientific">Microlunatus soli</name>
    <dbReference type="NCBI Taxonomy" id="630515"/>
    <lineage>
        <taxon>Bacteria</taxon>
        <taxon>Bacillati</taxon>
        <taxon>Actinomycetota</taxon>
        <taxon>Actinomycetes</taxon>
        <taxon>Propionibacteriales</taxon>
        <taxon>Propionibacteriaceae</taxon>
        <taxon>Microlunatus</taxon>
    </lineage>
</organism>
<gene>
    <name evidence="13" type="ORF">SAMN04489812_4125</name>
</gene>
<feature type="compositionally biased region" description="Polar residues" evidence="11">
    <location>
        <begin position="1"/>
        <end position="11"/>
    </location>
</feature>
<feature type="transmembrane region" description="Helical" evidence="12">
    <location>
        <begin position="105"/>
        <end position="122"/>
    </location>
</feature>
<dbReference type="EMBL" id="LT629772">
    <property type="protein sequence ID" value="SDT09776.1"/>
    <property type="molecule type" value="Genomic_DNA"/>
</dbReference>
<evidence type="ECO:0000256" key="7">
    <source>
        <dbReference type="ARBA" id="ARBA00022989"/>
    </source>
</evidence>
<accession>A0A1H1XM23</accession>
<comment type="subcellular location">
    <subcellularLocation>
        <location evidence="1">Cell membrane</location>
        <topology evidence="1">Multi-pass membrane protein</topology>
    </subcellularLocation>
</comment>
<feature type="transmembrane region" description="Helical" evidence="12">
    <location>
        <begin position="128"/>
        <end position="148"/>
    </location>
</feature>
<keyword evidence="3" id="KW-1003">Cell membrane</keyword>
<feature type="compositionally biased region" description="Low complexity" evidence="11">
    <location>
        <begin position="17"/>
        <end position="37"/>
    </location>
</feature>
<feature type="transmembrane region" description="Helical" evidence="12">
    <location>
        <begin position="194"/>
        <end position="215"/>
    </location>
</feature>
<feature type="region of interest" description="Disordered" evidence="11">
    <location>
        <begin position="1"/>
        <end position="37"/>
    </location>
</feature>
<evidence type="ECO:0000256" key="11">
    <source>
        <dbReference type="SAM" id="MobiDB-lite"/>
    </source>
</evidence>
<dbReference type="PANTHER" id="PTHR32196:SF32">
    <property type="entry name" value="XYLOSE TRANSPORT SYSTEM PERMEASE PROTEIN XYLH"/>
    <property type="match status" value="1"/>
</dbReference>
<evidence type="ECO:0000256" key="1">
    <source>
        <dbReference type="ARBA" id="ARBA00004651"/>
    </source>
</evidence>
<evidence type="ECO:0000256" key="2">
    <source>
        <dbReference type="ARBA" id="ARBA00022448"/>
    </source>
</evidence>
<keyword evidence="8 12" id="KW-0472">Membrane</keyword>
<feature type="transmembrane region" description="Helical" evidence="12">
    <location>
        <begin position="155"/>
        <end position="174"/>
    </location>
</feature>
<feature type="transmembrane region" description="Helical" evidence="12">
    <location>
        <begin position="45"/>
        <end position="66"/>
    </location>
</feature>
<dbReference type="STRING" id="630515.SAMN04489812_4125"/>
<feature type="transmembrane region" description="Helical" evidence="12">
    <location>
        <begin position="78"/>
        <end position="98"/>
    </location>
</feature>
<keyword evidence="6 12" id="KW-0812">Transmembrane</keyword>
<keyword evidence="14" id="KW-1185">Reference proteome</keyword>
<keyword evidence="2" id="KW-0813">Transport</keyword>
<dbReference type="RefSeq" id="WP_197679800.1">
    <property type="nucleotide sequence ID" value="NZ_LT629772.1"/>
</dbReference>
<evidence type="ECO:0000313" key="14">
    <source>
        <dbReference type="Proteomes" id="UP000199103"/>
    </source>
</evidence>
<feature type="transmembrane region" description="Helical" evidence="12">
    <location>
        <begin position="279"/>
        <end position="295"/>
    </location>
</feature>
<evidence type="ECO:0000256" key="12">
    <source>
        <dbReference type="SAM" id="Phobius"/>
    </source>
</evidence>